<name>A0AAV5TX00_9BILA</name>
<proteinExistence type="predicted"/>
<gene>
    <name evidence="2" type="ORF">PENTCL1PPCAC_21189</name>
</gene>
<organism evidence="2 3">
    <name type="scientific">Pristionchus entomophagus</name>
    <dbReference type="NCBI Taxonomy" id="358040"/>
    <lineage>
        <taxon>Eukaryota</taxon>
        <taxon>Metazoa</taxon>
        <taxon>Ecdysozoa</taxon>
        <taxon>Nematoda</taxon>
        <taxon>Chromadorea</taxon>
        <taxon>Rhabditida</taxon>
        <taxon>Rhabditina</taxon>
        <taxon>Diplogasteromorpha</taxon>
        <taxon>Diplogasteroidea</taxon>
        <taxon>Neodiplogasteridae</taxon>
        <taxon>Pristionchus</taxon>
    </lineage>
</organism>
<feature type="compositionally biased region" description="Basic and acidic residues" evidence="1">
    <location>
        <begin position="373"/>
        <end position="382"/>
    </location>
</feature>
<protein>
    <submittedName>
        <fullName evidence="2">Uncharacterized protein</fullName>
    </submittedName>
</protein>
<accession>A0AAV5TX00</accession>
<evidence type="ECO:0000313" key="3">
    <source>
        <dbReference type="Proteomes" id="UP001432027"/>
    </source>
</evidence>
<sequence length="382" mass="42815">VLLSYLFCGSDAYFRFNRSVLIDETDIIGKETFDVPILCDVDCRVYISVPKSSLKTTARMLIGYLKNFNMGFNYIATKTDNGEKYYWHVWDPRLPQLTIYNKNKNLEVAPFLVWVVQVDHANNVRVFDANDVNYHILDPKIDVVTVMSTEPFTLSTITTGKMTMVVTASGFDTILYDGEDECQNVLKLIDPSAYPEVDLWSNGPLLTLSFDRDTQSGIGLGTKVGDASIFSLDTPSFITSPGYISCEAIDLNSARTFRSSLYPTQIEYQFESNSATNVVLSAEIDVAEDDAVIVENKGSQYTWFGTNEKKSQELKPNGLTISWNRTEMEKEERFLIQIEPVNQGEDSTTSEPEPAKTTIAEPEPVRTTAAEPEPEKTTVAEP</sequence>
<dbReference type="AlphaFoldDB" id="A0AAV5TX00"/>
<evidence type="ECO:0000313" key="2">
    <source>
        <dbReference type="EMBL" id="GMS99014.1"/>
    </source>
</evidence>
<feature type="region of interest" description="Disordered" evidence="1">
    <location>
        <begin position="339"/>
        <end position="382"/>
    </location>
</feature>
<feature type="non-terminal residue" evidence="2">
    <location>
        <position position="382"/>
    </location>
</feature>
<reference evidence="2" key="1">
    <citation type="submission" date="2023-10" db="EMBL/GenBank/DDBJ databases">
        <title>Genome assembly of Pristionchus species.</title>
        <authorList>
            <person name="Yoshida K."/>
            <person name="Sommer R.J."/>
        </authorList>
    </citation>
    <scope>NUCLEOTIDE SEQUENCE</scope>
    <source>
        <strain evidence="2">RS0144</strain>
    </source>
</reference>
<dbReference type="Proteomes" id="UP001432027">
    <property type="component" value="Unassembled WGS sequence"/>
</dbReference>
<keyword evidence="3" id="KW-1185">Reference proteome</keyword>
<feature type="non-terminal residue" evidence="2">
    <location>
        <position position="1"/>
    </location>
</feature>
<comment type="caution">
    <text evidence="2">The sequence shown here is derived from an EMBL/GenBank/DDBJ whole genome shotgun (WGS) entry which is preliminary data.</text>
</comment>
<evidence type="ECO:0000256" key="1">
    <source>
        <dbReference type="SAM" id="MobiDB-lite"/>
    </source>
</evidence>
<dbReference type="EMBL" id="BTSX01000005">
    <property type="protein sequence ID" value="GMS99014.1"/>
    <property type="molecule type" value="Genomic_DNA"/>
</dbReference>